<dbReference type="EMBL" id="JAWDJX010000030">
    <property type="protein sequence ID" value="KAK3050661.1"/>
    <property type="molecule type" value="Genomic_DNA"/>
</dbReference>
<name>A0AAJ0GCK5_9PEZI</name>
<keyword evidence="4" id="KW-1185">Reference proteome</keyword>
<dbReference type="Proteomes" id="UP001271007">
    <property type="component" value="Unassembled WGS sequence"/>
</dbReference>
<sequence length="408" mass="45268">MADPLSATSALVGLIAFSYQASKALHDTIKSFRQHPKYVRDLKDELSTLEGVLLLLEQSLTTSGAEDYHAIEYPIGRCGRACEEFQQALQKCLGRDDGDTSSFRGWLKIRWMGSDIHGFRDTLAGYKSTIAIAMAGVNFLNVIQEYKDMIQSTTTDLKDHLYDIDNKLHESTQERYSSEDTVDGEAILAERTSTVRCLEICVQVSNFIEERQKLMADEAEDPKPPNPQADSSGESSSARQIMHDSLQSCKFNIKSANAQLSNRLQYLSNSLSRTPPDILEASSDGLEERDKMAKEIESVRRCLDICMQATDEADKARTNVMEDIATAEDGRQVLVSTIGDLIAAHRVTAGARSLQAIGQMSDETLQHLSRTQELRPTNSARSADQSHQERKSHTSLGRTLGSSNVRTL</sequence>
<evidence type="ECO:0000313" key="4">
    <source>
        <dbReference type="Proteomes" id="UP001271007"/>
    </source>
</evidence>
<reference evidence="3" key="1">
    <citation type="submission" date="2023-04" db="EMBL/GenBank/DDBJ databases">
        <title>Black Yeasts Isolated from many extreme environments.</title>
        <authorList>
            <person name="Coleine C."/>
            <person name="Stajich J.E."/>
            <person name="Selbmann L."/>
        </authorList>
    </citation>
    <scope>NUCLEOTIDE SEQUENCE</scope>
    <source>
        <strain evidence="3">CCFEE 5312</strain>
    </source>
</reference>
<protein>
    <recommendedName>
        <fullName evidence="2">Azaphilone pigments biosynthesis cluster protein L N-terminal domain-containing protein</fullName>
    </recommendedName>
</protein>
<dbReference type="InterPro" id="IPR031348">
    <property type="entry name" value="PigL_N"/>
</dbReference>
<feature type="compositionally biased region" description="Polar residues" evidence="1">
    <location>
        <begin position="371"/>
        <end position="383"/>
    </location>
</feature>
<feature type="domain" description="Azaphilone pigments biosynthesis cluster protein L N-terminal" evidence="2">
    <location>
        <begin position="2"/>
        <end position="201"/>
    </location>
</feature>
<evidence type="ECO:0000259" key="2">
    <source>
        <dbReference type="Pfam" id="PF17111"/>
    </source>
</evidence>
<evidence type="ECO:0000313" key="3">
    <source>
        <dbReference type="EMBL" id="KAK3050661.1"/>
    </source>
</evidence>
<feature type="compositionally biased region" description="Polar residues" evidence="1">
    <location>
        <begin position="228"/>
        <end position="240"/>
    </location>
</feature>
<feature type="region of interest" description="Disordered" evidence="1">
    <location>
        <begin position="371"/>
        <end position="408"/>
    </location>
</feature>
<accession>A0AAJ0GCK5</accession>
<proteinExistence type="predicted"/>
<feature type="compositionally biased region" description="Polar residues" evidence="1">
    <location>
        <begin position="394"/>
        <end position="408"/>
    </location>
</feature>
<comment type="caution">
    <text evidence="3">The sequence shown here is derived from an EMBL/GenBank/DDBJ whole genome shotgun (WGS) entry which is preliminary data.</text>
</comment>
<evidence type="ECO:0000256" key="1">
    <source>
        <dbReference type="SAM" id="MobiDB-lite"/>
    </source>
</evidence>
<feature type="region of interest" description="Disordered" evidence="1">
    <location>
        <begin position="218"/>
        <end position="240"/>
    </location>
</feature>
<organism evidence="3 4">
    <name type="scientific">Extremus antarcticus</name>
    <dbReference type="NCBI Taxonomy" id="702011"/>
    <lineage>
        <taxon>Eukaryota</taxon>
        <taxon>Fungi</taxon>
        <taxon>Dikarya</taxon>
        <taxon>Ascomycota</taxon>
        <taxon>Pezizomycotina</taxon>
        <taxon>Dothideomycetes</taxon>
        <taxon>Dothideomycetidae</taxon>
        <taxon>Mycosphaerellales</taxon>
        <taxon>Extremaceae</taxon>
        <taxon>Extremus</taxon>
    </lineage>
</organism>
<dbReference type="Pfam" id="PF17111">
    <property type="entry name" value="PigL_N"/>
    <property type="match status" value="1"/>
</dbReference>
<gene>
    <name evidence="3" type="ORF">LTR09_008027</name>
</gene>
<dbReference type="AlphaFoldDB" id="A0AAJ0GCK5"/>